<dbReference type="SUPFAM" id="SSF82784">
    <property type="entry name" value="OsmC-like"/>
    <property type="match status" value="1"/>
</dbReference>
<dbReference type="InterPro" id="IPR036102">
    <property type="entry name" value="OsmC/Ohrsf"/>
</dbReference>
<evidence type="ECO:0000313" key="2">
    <source>
        <dbReference type="EMBL" id="MDQ0369691.1"/>
    </source>
</evidence>
<dbReference type="NCBIfam" id="TIGR03561">
    <property type="entry name" value="organ_hyd_perox"/>
    <property type="match status" value="1"/>
</dbReference>
<sequence>MSAIYTAEVTSSGDGRNGAVASSDGLIDFPVAAPKELGGAGGATNPEQLFAAGFAACFHSAMRTVARKDKLDLGASTVNAKVGLVRATDRPALNLTVTLEVSLPTLDATAAKALTDAAEQVCPYSNAVRGNIPVEIIHV</sequence>
<dbReference type="RefSeq" id="WP_307245094.1">
    <property type="nucleotide sequence ID" value="NZ_JAUSUZ010000001.1"/>
</dbReference>
<comment type="similarity">
    <text evidence="1">Belongs to the OsmC/Ohr family.</text>
</comment>
<dbReference type="InterPro" id="IPR003718">
    <property type="entry name" value="OsmC/Ohr_fam"/>
</dbReference>
<dbReference type="Pfam" id="PF02566">
    <property type="entry name" value="OsmC"/>
    <property type="match status" value="1"/>
</dbReference>
<organism evidence="2 3">
    <name type="scientific">Catenuloplanes indicus</name>
    <dbReference type="NCBI Taxonomy" id="137267"/>
    <lineage>
        <taxon>Bacteria</taxon>
        <taxon>Bacillati</taxon>
        <taxon>Actinomycetota</taxon>
        <taxon>Actinomycetes</taxon>
        <taxon>Micromonosporales</taxon>
        <taxon>Micromonosporaceae</taxon>
        <taxon>Catenuloplanes</taxon>
    </lineage>
</organism>
<name>A0AAE4B1J3_9ACTN</name>
<dbReference type="GO" id="GO:0006979">
    <property type="term" value="P:response to oxidative stress"/>
    <property type="evidence" value="ECO:0007669"/>
    <property type="project" value="InterPro"/>
</dbReference>
<protein>
    <submittedName>
        <fullName evidence="2">Ohr subfamily peroxiredoxin</fullName>
    </submittedName>
</protein>
<dbReference type="Proteomes" id="UP001240236">
    <property type="component" value="Unassembled WGS sequence"/>
</dbReference>
<dbReference type="Gene3D" id="3.30.300.20">
    <property type="match status" value="1"/>
</dbReference>
<dbReference type="PANTHER" id="PTHR33797">
    <property type="entry name" value="ORGANIC HYDROPEROXIDE RESISTANCE PROTEIN-LIKE"/>
    <property type="match status" value="1"/>
</dbReference>
<dbReference type="InterPro" id="IPR015946">
    <property type="entry name" value="KH_dom-like_a/b"/>
</dbReference>
<evidence type="ECO:0000256" key="1">
    <source>
        <dbReference type="ARBA" id="ARBA00007378"/>
    </source>
</evidence>
<keyword evidence="3" id="KW-1185">Reference proteome</keyword>
<proteinExistence type="inferred from homology"/>
<comment type="caution">
    <text evidence="2">The sequence shown here is derived from an EMBL/GenBank/DDBJ whole genome shotgun (WGS) entry which is preliminary data.</text>
</comment>
<evidence type="ECO:0000313" key="3">
    <source>
        <dbReference type="Proteomes" id="UP001240236"/>
    </source>
</evidence>
<dbReference type="PANTHER" id="PTHR33797:SF2">
    <property type="entry name" value="ORGANIC HYDROPEROXIDE RESISTANCE PROTEIN-LIKE"/>
    <property type="match status" value="1"/>
</dbReference>
<accession>A0AAE4B1J3</accession>
<dbReference type="EMBL" id="JAUSUZ010000001">
    <property type="protein sequence ID" value="MDQ0369691.1"/>
    <property type="molecule type" value="Genomic_DNA"/>
</dbReference>
<dbReference type="InterPro" id="IPR019953">
    <property type="entry name" value="OHR"/>
</dbReference>
<dbReference type="AlphaFoldDB" id="A0AAE4B1J3"/>
<reference evidence="2 3" key="1">
    <citation type="submission" date="2023-07" db="EMBL/GenBank/DDBJ databases">
        <title>Sequencing the genomes of 1000 actinobacteria strains.</title>
        <authorList>
            <person name="Klenk H.-P."/>
        </authorList>
    </citation>
    <scope>NUCLEOTIDE SEQUENCE [LARGE SCALE GENOMIC DNA]</scope>
    <source>
        <strain evidence="2 3">DSM 44709</strain>
    </source>
</reference>
<gene>
    <name evidence="2" type="ORF">J2S42_006360</name>
</gene>
<dbReference type="Gene3D" id="2.20.25.10">
    <property type="match status" value="1"/>
</dbReference>